<proteinExistence type="predicted"/>
<comment type="caution">
    <text evidence="1">The sequence shown here is derived from an EMBL/GenBank/DDBJ whole genome shotgun (WGS) entry which is preliminary data.</text>
</comment>
<reference evidence="1 2" key="1">
    <citation type="journal article" date="2020" name="ISME J.">
        <title>Uncovering the hidden diversity of litter-decomposition mechanisms in mushroom-forming fungi.</title>
        <authorList>
            <person name="Floudas D."/>
            <person name="Bentzer J."/>
            <person name="Ahren D."/>
            <person name="Johansson T."/>
            <person name="Persson P."/>
            <person name="Tunlid A."/>
        </authorList>
    </citation>
    <scope>NUCLEOTIDE SEQUENCE [LARGE SCALE GENOMIC DNA]</scope>
    <source>
        <strain evidence="1 2">CBS 101986</strain>
    </source>
</reference>
<organism evidence="1 2">
    <name type="scientific">Psilocybe cf. subviscida</name>
    <dbReference type="NCBI Taxonomy" id="2480587"/>
    <lineage>
        <taxon>Eukaryota</taxon>
        <taxon>Fungi</taxon>
        <taxon>Dikarya</taxon>
        <taxon>Basidiomycota</taxon>
        <taxon>Agaricomycotina</taxon>
        <taxon>Agaricomycetes</taxon>
        <taxon>Agaricomycetidae</taxon>
        <taxon>Agaricales</taxon>
        <taxon>Agaricineae</taxon>
        <taxon>Strophariaceae</taxon>
        <taxon>Psilocybe</taxon>
    </lineage>
</organism>
<evidence type="ECO:0000313" key="2">
    <source>
        <dbReference type="Proteomes" id="UP000567179"/>
    </source>
</evidence>
<name>A0A8H5ATJ2_9AGAR</name>
<keyword evidence="2" id="KW-1185">Reference proteome</keyword>
<dbReference type="EMBL" id="JAACJJ010000058">
    <property type="protein sequence ID" value="KAF5310283.1"/>
    <property type="molecule type" value="Genomic_DNA"/>
</dbReference>
<accession>A0A8H5ATJ2</accession>
<sequence length="130" mass="13954">MALTRRLSGVIYDLRWEMTLSRRVAEMVTSLRTGLSQIAGIVSTLVIVQKSLSRYLYDAGDAPSIRSAPGSRTASTPVLDSIFSMAGNMTAPSLIATTLPHASAHVLVDTLRDASEGQPVDVRLHDRSSA</sequence>
<dbReference type="AlphaFoldDB" id="A0A8H5ATJ2"/>
<protein>
    <submittedName>
        <fullName evidence="1">Uncharacterized protein</fullName>
    </submittedName>
</protein>
<gene>
    <name evidence="1" type="ORF">D9619_010495</name>
</gene>
<evidence type="ECO:0000313" key="1">
    <source>
        <dbReference type="EMBL" id="KAF5310283.1"/>
    </source>
</evidence>
<dbReference type="Proteomes" id="UP000567179">
    <property type="component" value="Unassembled WGS sequence"/>
</dbReference>